<dbReference type="AlphaFoldDB" id="A0A3M7PED0"/>
<organism evidence="1 2">
    <name type="scientific">Brachionus plicatilis</name>
    <name type="common">Marine rotifer</name>
    <name type="synonym">Brachionus muelleri</name>
    <dbReference type="NCBI Taxonomy" id="10195"/>
    <lineage>
        <taxon>Eukaryota</taxon>
        <taxon>Metazoa</taxon>
        <taxon>Spiralia</taxon>
        <taxon>Gnathifera</taxon>
        <taxon>Rotifera</taxon>
        <taxon>Eurotatoria</taxon>
        <taxon>Monogononta</taxon>
        <taxon>Pseudotrocha</taxon>
        <taxon>Ploima</taxon>
        <taxon>Brachionidae</taxon>
        <taxon>Brachionus</taxon>
    </lineage>
</organism>
<evidence type="ECO:0000313" key="1">
    <source>
        <dbReference type="EMBL" id="RMZ97461.1"/>
    </source>
</evidence>
<comment type="caution">
    <text evidence="1">The sequence shown here is derived from an EMBL/GenBank/DDBJ whole genome shotgun (WGS) entry which is preliminary data.</text>
</comment>
<reference evidence="1 2" key="1">
    <citation type="journal article" date="2018" name="Sci. Rep.">
        <title>Genomic signatures of local adaptation to the degree of environmental predictability in rotifers.</title>
        <authorList>
            <person name="Franch-Gras L."/>
            <person name="Hahn C."/>
            <person name="Garcia-Roger E.M."/>
            <person name="Carmona M.J."/>
            <person name="Serra M."/>
            <person name="Gomez A."/>
        </authorList>
    </citation>
    <scope>NUCLEOTIDE SEQUENCE [LARGE SCALE GENOMIC DNA]</scope>
    <source>
        <strain evidence="1">HYR1</strain>
    </source>
</reference>
<gene>
    <name evidence="1" type="ORF">BpHYR1_021073</name>
</gene>
<accession>A0A3M7PED0</accession>
<dbReference type="Proteomes" id="UP000276133">
    <property type="component" value="Unassembled WGS sequence"/>
</dbReference>
<protein>
    <submittedName>
        <fullName evidence="1">Uncharacterized protein</fullName>
    </submittedName>
</protein>
<sequence length="94" mass="11085">MFVYTNKMKRFQISRYCRNVSVGFQLFSGEHTNVTPNNSNHATFTHFTFNLNHFGIIELIYIYLRTSDRNSTNLSLRILSRLVILYGKTFRNIA</sequence>
<proteinExistence type="predicted"/>
<name>A0A3M7PED0_BRAPC</name>
<dbReference type="EMBL" id="REGN01011405">
    <property type="protein sequence ID" value="RMZ97461.1"/>
    <property type="molecule type" value="Genomic_DNA"/>
</dbReference>
<evidence type="ECO:0000313" key="2">
    <source>
        <dbReference type="Proteomes" id="UP000276133"/>
    </source>
</evidence>
<keyword evidence="2" id="KW-1185">Reference proteome</keyword>